<dbReference type="KEGG" id="lpan:LPMP_283150"/>
<dbReference type="VEuPathDB" id="TriTrypDB:LPMP_283150"/>
<dbReference type="RefSeq" id="XP_010700653.1">
    <property type="nucleotide sequence ID" value="XM_010702351.1"/>
</dbReference>
<evidence type="ECO:0000313" key="3">
    <source>
        <dbReference type="Proteomes" id="UP000063063"/>
    </source>
</evidence>
<reference evidence="2 3" key="1">
    <citation type="journal article" date="2015" name="Sci. Rep.">
        <title>The genome of Leishmania panamensis: insights into genomics of the L. (Viannia) subgenus.</title>
        <authorList>
            <person name="Llanes A."/>
            <person name="Restrepo C.M."/>
            <person name="Vecchio G.D."/>
            <person name="Anguizola F.J."/>
            <person name="Lleonart R."/>
        </authorList>
    </citation>
    <scope>NUCLEOTIDE SEQUENCE [LARGE SCALE GENOMIC DNA]</scope>
    <source>
        <strain evidence="2 3">MHOM/PA/94/PSC-1</strain>
    </source>
</reference>
<evidence type="ECO:0000256" key="1">
    <source>
        <dbReference type="SAM" id="Coils"/>
    </source>
</evidence>
<name>A0A088SDW0_LEIPA</name>
<keyword evidence="3" id="KW-1185">Reference proteome</keyword>
<proteinExistence type="predicted"/>
<organism evidence="2 3">
    <name type="scientific">Leishmania panamensis</name>
    <dbReference type="NCBI Taxonomy" id="5679"/>
    <lineage>
        <taxon>Eukaryota</taxon>
        <taxon>Discoba</taxon>
        <taxon>Euglenozoa</taxon>
        <taxon>Kinetoplastea</taxon>
        <taxon>Metakinetoplastina</taxon>
        <taxon>Trypanosomatida</taxon>
        <taxon>Trypanosomatidae</taxon>
        <taxon>Leishmaniinae</taxon>
        <taxon>Leishmania</taxon>
        <taxon>Leishmania guyanensis species complex</taxon>
    </lineage>
</organism>
<dbReference type="EMBL" id="CP009397">
    <property type="protein sequence ID" value="AIN99946.1"/>
    <property type="molecule type" value="Genomic_DNA"/>
</dbReference>
<evidence type="ECO:0000313" key="2">
    <source>
        <dbReference type="EMBL" id="AIN99946.1"/>
    </source>
</evidence>
<feature type="coiled-coil region" evidence="1">
    <location>
        <begin position="203"/>
        <end position="230"/>
    </location>
</feature>
<dbReference type="VEuPathDB" id="TriTrypDB:LPAL13_280038600"/>
<accession>A0A088SDW0</accession>
<dbReference type="Proteomes" id="UP000063063">
    <property type="component" value="Chromosome 28"/>
</dbReference>
<protein>
    <submittedName>
        <fullName evidence="2">Uncharacterized protein</fullName>
    </submittedName>
</protein>
<sequence>MRYGARLSIPSLRGGYHRWLSGWDTSSILGTPTTSGGLLKTLQEDLKSETELRTKGIGETLQNYVHRAELSHMESPEADEQFAKSLDAKVDDLFARIPLPQDPMRTALALTDEEVKEEVAAELVKEAVREMYWRKLDAEQAEALRLKRAQEKLQKQGGSQYFEELREKEKLREHAETRLAAQPVAVETRSSVGKVVDEPLLQNRDATLSAEELHEELTAMKAKMARLEELLRDRK</sequence>
<dbReference type="GeneID" id="22576760"/>
<keyword evidence="1" id="KW-0175">Coiled coil</keyword>
<dbReference type="OrthoDB" id="261398at2759"/>
<dbReference type="eggNOG" id="ENOG502S61X">
    <property type="taxonomic scope" value="Eukaryota"/>
</dbReference>
<gene>
    <name evidence="2" type="ORF">LPMP_283150</name>
</gene>
<dbReference type="AlphaFoldDB" id="A0A088SDW0"/>